<evidence type="ECO:0000313" key="8">
    <source>
        <dbReference type="EMBL" id="TWU21428.1"/>
    </source>
</evidence>
<feature type="transmembrane region" description="Helical" evidence="6">
    <location>
        <begin position="323"/>
        <end position="340"/>
    </location>
</feature>
<dbReference type="InterPro" id="IPR007016">
    <property type="entry name" value="O-antigen_ligase-rel_domated"/>
</dbReference>
<dbReference type="AlphaFoldDB" id="A0A5C6CB28"/>
<feature type="domain" description="O-antigen ligase-related" evidence="7">
    <location>
        <begin position="332"/>
        <end position="471"/>
    </location>
</feature>
<feature type="transmembrane region" description="Helical" evidence="6">
    <location>
        <begin position="346"/>
        <end position="363"/>
    </location>
</feature>
<feature type="transmembrane region" description="Helical" evidence="6">
    <location>
        <begin position="201"/>
        <end position="221"/>
    </location>
</feature>
<sequence>MPPCLPLSSQTANRYPYQHVLAQHILASPPPITGTVRIDPSAISIANEHNEATRAAPRRWLDAVCVLIVVAISALAIWTAWDFGGGYRRTQAAAAIGMLALMPLGCLAWWGRRQARTGDLVSLRPPLLTVLACLVWIIGVCQCLPLGSGLRGMIAPGSVAAYEDSLPASLVEEAHHDQAEWLRSIASRPAPITVAATFTRAALSGPVMFAAACWLAALCFARRRCGMLLLLATAVAGGGFAFFGLADGLRLSRDSEVELRQRLIISPVGADDPFGPFVNNNTGAGYLNLAIGCAVGVLVFAVRRNQAKRNPNRAWRIERLQDWRIVAIVLLIGVMIAGVMGSQSRGGFLGMAVGFTALGCFHLRGRAMFVPLMAGMIVLGAAWTFLGSLGMQEQTGQRLKTLTDGGALEDPRLSHWQDGWNAGQHYLVTGAGIGSYRFAYLPYQRLSGPGWFVNADGMHIEWWVEGGIWLLPLVVIGVLGLIRQLQRISRHSPTRSCDAIRSNAILDSTAPNSTTPDSTAPDNSSPDDACYTSAMLSAMTFVLPSLLVTQSFDFGILQPPLLLTFAVLCGAISELASRQATLRPGTTTPRVSPTRWHSSRSLQTILTIAVVGILSVGLMVAASDLRDAAAVERVGILHDRHTQRNASDLPDFEDAIRSMQQVVARSPHHSEAHLVLARVMMAQQRRLGAMYLVDQQNFAAKEATRWVSPRNVRRAYYSGNNADRLGIAPFILPPQSLGTWIEARKHALAALLLCPLDDRARIMLIELDMLDNHAGAASPELLSQAATLRCRNPRTLRQLEQLAKVHPGDTHK</sequence>
<proteinExistence type="predicted"/>
<evidence type="ECO:0000256" key="4">
    <source>
        <dbReference type="ARBA" id="ARBA00023136"/>
    </source>
</evidence>
<protein>
    <submittedName>
        <fullName evidence="8">O-Antigen ligase</fullName>
    </submittedName>
</protein>
<dbReference type="GO" id="GO:0016020">
    <property type="term" value="C:membrane"/>
    <property type="evidence" value="ECO:0007669"/>
    <property type="project" value="UniProtKB-SubCell"/>
</dbReference>
<dbReference type="PANTHER" id="PTHR37422">
    <property type="entry name" value="TEICHURONIC ACID BIOSYNTHESIS PROTEIN TUAE"/>
    <property type="match status" value="1"/>
</dbReference>
<feature type="transmembrane region" description="Helical" evidence="6">
    <location>
        <begin position="283"/>
        <end position="302"/>
    </location>
</feature>
<feature type="transmembrane region" description="Helical" evidence="6">
    <location>
        <begin position="370"/>
        <end position="391"/>
    </location>
</feature>
<comment type="subcellular location">
    <subcellularLocation>
        <location evidence="1">Membrane</location>
        <topology evidence="1">Multi-pass membrane protein</topology>
    </subcellularLocation>
</comment>
<name>A0A5C6CB28_9BACT</name>
<evidence type="ECO:0000313" key="9">
    <source>
        <dbReference type="Proteomes" id="UP000316304"/>
    </source>
</evidence>
<dbReference type="Pfam" id="PF04932">
    <property type="entry name" value="Wzy_C"/>
    <property type="match status" value="1"/>
</dbReference>
<feature type="transmembrane region" description="Helical" evidence="6">
    <location>
        <begin position="605"/>
        <end position="623"/>
    </location>
</feature>
<dbReference type="GO" id="GO:0016874">
    <property type="term" value="F:ligase activity"/>
    <property type="evidence" value="ECO:0007669"/>
    <property type="project" value="UniProtKB-KW"/>
</dbReference>
<feature type="region of interest" description="Disordered" evidence="5">
    <location>
        <begin position="507"/>
        <end position="526"/>
    </location>
</feature>
<evidence type="ECO:0000256" key="6">
    <source>
        <dbReference type="SAM" id="Phobius"/>
    </source>
</evidence>
<evidence type="ECO:0000256" key="5">
    <source>
        <dbReference type="SAM" id="MobiDB-lite"/>
    </source>
</evidence>
<dbReference type="EMBL" id="SJPT01000006">
    <property type="protein sequence ID" value="TWU21428.1"/>
    <property type="molecule type" value="Genomic_DNA"/>
</dbReference>
<evidence type="ECO:0000256" key="2">
    <source>
        <dbReference type="ARBA" id="ARBA00022692"/>
    </source>
</evidence>
<feature type="transmembrane region" description="Helical" evidence="6">
    <location>
        <begin position="228"/>
        <end position="246"/>
    </location>
</feature>
<reference evidence="8 9" key="1">
    <citation type="submission" date="2019-02" db="EMBL/GenBank/DDBJ databases">
        <title>Deep-cultivation of Planctomycetes and their phenomic and genomic characterization uncovers novel biology.</title>
        <authorList>
            <person name="Wiegand S."/>
            <person name="Jogler M."/>
            <person name="Boedeker C."/>
            <person name="Pinto D."/>
            <person name="Vollmers J."/>
            <person name="Rivas-Marin E."/>
            <person name="Kohn T."/>
            <person name="Peeters S.H."/>
            <person name="Heuer A."/>
            <person name="Rast P."/>
            <person name="Oberbeckmann S."/>
            <person name="Bunk B."/>
            <person name="Jeske O."/>
            <person name="Meyerdierks A."/>
            <person name="Storesund J.E."/>
            <person name="Kallscheuer N."/>
            <person name="Luecker S."/>
            <person name="Lage O.M."/>
            <person name="Pohl T."/>
            <person name="Merkel B.J."/>
            <person name="Hornburger P."/>
            <person name="Mueller R.-W."/>
            <person name="Bruemmer F."/>
            <person name="Labrenz M."/>
            <person name="Spormann A.M."/>
            <person name="Op Den Camp H."/>
            <person name="Overmann J."/>
            <person name="Amann R."/>
            <person name="Jetten M.S.M."/>
            <person name="Mascher T."/>
            <person name="Medema M.H."/>
            <person name="Devos D.P."/>
            <person name="Kaster A.-K."/>
            <person name="Ovreas L."/>
            <person name="Rohde M."/>
            <person name="Galperin M.Y."/>
            <person name="Jogler C."/>
        </authorList>
    </citation>
    <scope>NUCLEOTIDE SEQUENCE [LARGE SCALE GENOMIC DNA]</scope>
    <source>
        <strain evidence="8 9">Pla52o</strain>
    </source>
</reference>
<dbReference type="Pfam" id="PF14559">
    <property type="entry name" value="TPR_19"/>
    <property type="match status" value="1"/>
</dbReference>
<dbReference type="InterPro" id="IPR051533">
    <property type="entry name" value="WaaL-like"/>
</dbReference>
<feature type="transmembrane region" description="Helical" evidence="6">
    <location>
        <begin position="93"/>
        <end position="111"/>
    </location>
</feature>
<feature type="transmembrane region" description="Helical" evidence="6">
    <location>
        <begin position="123"/>
        <end position="147"/>
    </location>
</feature>
<dbReference type="Proteomes" id="UP000316304">
    <property type="component" value="Unassembled WGS sequence"/>
</dbReference>
<organism evidence="8 9">
    <name type="scientific">Novipirellula galeiformis</name>
    <dbReference type="NCBI Taxonomy" id="2528004"/>
    <lineage>
        <taxon>Bacteria</taxon>
        <taxon>Pseudomonadati</taxon>
        <taxon>Planctomycetota</taxon>
        <taxon>Planctomycetia</taxon>
        <taxon>Pirellulales</taxon>
        <taxon>Pirellulaceae</taxon>
        <taxon>Novipirellula</taxon>
    </lineage>
</organism>
<feature type="transmembrane region" description="Helical" evidence="6">
    <location>
        <begin position="60"/>
        <end position="81"/>
    </location>
</feature>
<dbReference type="RefSeq" id="WP_146595772.1">
    <property type="nucleotide sequence ID" value="NZ_SJPT01000006.1"/>
</dbReference>
<keyword evidence="3 6" id="KW-1133">Transmembrane helix</keyword>
<feature type="transmembrane region" description="Helical" evidence="6">
    <location>
        <begin position="462"/>
        <end position="482"/>
    </location>
</feature>
<gene>
    <name evidence="8" type="ORF">Pla52o_36130</name>
</gene>
<keyword evidence="8" id="KW-0436">Ligase</keyword>
<comment type="caution">
    <text evidence="8">The sequence shown here is derived from an EMBL/GenBank/DDBJ whole genome shotgun (WGS) entry which is preliminary data.</text>
</comment>
<keyword evidence="2 6" id="KW-0812">Transmembrane</keyword>
<evidence type="ECO:0000256" key="1">
    <source>
        <dbReference type="ARBA" id="ARBA00004141"/>
    </source>
</evidence>
<dbReference type="OrthoDB" id="245671at2"/>
<keyword evidence="9" id="KW-1185">Reference proteome</keyword>
<dbReference type="PANTHER" id="PTHR37422:SF23">
    <property type="entry name" value="TEICHURONIC ACID BIOSYNTHESIS PROTEIN TUAE"/>
    <property type="match status" value="1"/>
</dbReference>
<evidence type="ECO:0000256" key="3">
    <source>
        <dbReference type="ARBA" id="ARBA00022989"/>
    </source>
</evidence>
<accession>A0A5C6CB28</accession>
<keyword evidence="4 6" id="KW-0472">Membrane</keyword>
<evidence type="ECO:0000259" key="7">
    <source>
        <dbReference type="Pfam" id="PF04932"/>
    </source>
</evidence>